<evidence type="ECO:0000313" key="2">
    <source>
        <dbReference type="EMBL" id="MDM8275338.1"/>
    </source>
</evidence>
<sequence>MGGCFFLFLFPVFVAVGFVCAVAFFALPIYAAFAAVMAVITAIAFAVMKHKGVFELADSEVAWQRVAASVGKWMLILTFVFFVLSGLGAFAIWRFVI</sequence>
<gene>
    <name evidence="2" type="ORF">QUW28_07515</name>
</gene>
<keyword evidence="1" id="KW-0472">Membrane</keyword>
<dbReference type="EMBL" id="JAUDDZ010000010">
    <property type="protein sequence ID" value="MDM8275338.1"/>
    <property type="molecule type" value="Genomic_DNA"/>
</dbReference>
<feature type="transmembrane region" description="Helical" evidence="1">
    <location>
        <begin position="27"/>
        <end position="47"/>
    </location>
</feature>
<protein>
    <submittedName>
        <fullName evidence="2">Uncharacterized protein</fullName>
    </submittedName>
</protein>
<comment type="caution">
    <text evidence="2">The sequence shown here is derived from an EMBL/GenBank/DDBJ whole genome shotgun (WGS) entry which is preliminary data.</text>
</comment>
<dbReference type="Proteomes" id="UP001529421">
    <property type="component" value="Unassembled WGS sequence"/>
</dbReference>
<name>A0ABT7VA17_9ACTN</name>
<organism evidence="2 3">
    <name type="scientific">Enorma phocaeensis</name>
    <dbReference type="NCBI Taxonomy" id="1871019"/>
    <lineage>
        <taxon>Bacteria</taxon>
        <taxon>Bacillati</taxon>
        <taxon>Actinomycetota</taxon>
        <taxon>Coriobacteriia</taxon>
        <taxon>Coriobacteriales</taxon>
        <taxon>Coriobacteriaceae</taxon>
        <taxon>Enorma</taxon>
    </lineage>
</organism>
<keyword evidence="3" id="KW-1185">Reference proteome</keyword>
<evidence type="ECO:0000313" key="3">
    <source>
        <dbReference type="Proteomes" id="UP001529421"/>
    </source>
</evidence>
<proteinExistence type="predicted"/>
<reference evidence="2 3" key="2">
    <citation type="submission" date="2023-06" db="EMBL/GenBank/DDBJ databases">
        <authorList>
            <person name="Zeman M."/>
            <person name="Kubasova T."/>
            <person name="Jahodarova E."/>
            <person name="Nykrynova M."/>
            <person name="Rychlik I."/>
        </authorList>
    </citation>
    <scope>NUCLEOTIDE SEQUENCE [LARGE SCALE GENOMIC DNA]</scope>
    <source>
        <strain evidence="2 3">154_Feed</strain>
    </source>
</reference>
<accession>A0ABT7VA17</accession>
<keyword evidence="1" id="KW-0812">Transmembrane</keyword>
<feature type="transmembrane region" description="Helical" evidence="1">
    <location>
        <begin position="73"/>
        <end position="96"/>
    </location>
</feature>
<evidence type="ECO:0000256" key="1">
    <source>
        <dbReference type="SAM" id="Phobius"/>
    </source>
</evidence>
<keyword evidence="1" id="KW-1133">Transmembrane helix</keyword>
<reference evidence="3" key="1">
    <citation type="submission" date="2023-06" db="EMBL/GenBank/DDBJ databases">
        <title>Identification and characterization of horizontal gene transfer across gut microbiota members of farm animals based on homology search.</title>
        <authorList>
            <person name="Zeman M."/>
            <person name="Kubasova T."/>
            <person name="Jahodarova E."/>
            <person name="Nykrynova M."/>
            <person name="Rychlik I."/>
        </authorList>
    </citation>
    <scope>NUCLEOTIDE SEQUENCE [LARGE SCALE GENOMIC DNA]</scope>
    <source>
        <strain evidence="3">154_Feed</strain>
    </source>
</reference>